<keyword evidence="2" id="KW-1185">Reference proteome</keyword>
<accession>A0ACC0A0I7</accession>
<gene>
    <name evidence="1" type="ORF">M9H77_30937</name>
</gene>
<proteinExistence type="predicted"/>
<dbReference type="EMBL" id="CM044707">
    <property type="protein sequence ID" value="KAI5653750.1"/>
    <property type="molecule type" value="Genomic_DNA"/>
</dbReference>
<dbReference type="Proteomes" id="UP001060085">
    <property type="component" value="Linkage Group LG07"/>
</dbReference>
<protein>
    <submittedName>
        <fullName evidence="1">Uncharacterized protein</fullName>
    </submittedName>
</protein>
<organism evidence="1 2">
    <name type="scientific">Catharanthus roseus</name>
    <name type="common">Madagascar periwinkle</name>
    <name type="synonym">Vinca rosea</name>
    <dbReference type="NCBI Taxonomy" id="4058"/>
    <lineage>
        <taxon>Eukaryota</taxon>
        <taxon>Viridiplantae</taxon>
        <taxon>Streptophyta</taxon>
        <taxon>Embryophyta</taxon>
        <taxon>Tracheophyta</taxon>
        <taxon>Spermatophyta</taxon>
        <taxon>Magnoliopsida</taxon>
        <taxon>eudicotyledons</taxon>
        <taxon>Gunneridae</taxon>
        <taxon>Pentapetalae</taxon>
        <taxon>asterids</taxon>
        <taxon>lamiids</taxon>
        <taxon>Gentianales</taxon>
        <taxon>Apocynaceae</taxon>
        <taxon>Rauvolfioideae</taxon>
        <taxon>Vinceae</taxon>
        <taxon>Catharanthinae</taxon>
        <taxon>Catharanthus</taxon>
    </lineage>
</organism>
<comment type="caution">
    <text evidence="1">The sequence shown here is derived from an EMBL/GenBank/DDBJ whole genome shotgun (WGS) entry which is preliminary data.</text>
</comment>
<reference evidence="2" key="1">
    <citation type="journal article" date="2023" name="Nat. Plants">
        <title>Single-cell RNA sequencing provides a high-resolution roadmap for understanding the multicellular compartmentation of specialized metabolism.</title>
        <authorList>
            <person name="Sun S."/>
            <person name="Shen X."/>
            <person name="Li Y."/>
            <person name="Li Y."/>
            <person name="Wang S."/>
            <person name="Li R."/>
            <person name="Zhang H."/>
            <person name="Shen G."/>
            <person name="Guo B."/>
            <person name="Wei J."/>
            <person name="Xu J."/>
            <person name="St-Pierre B."/>
            <person name="Chen S."/>
            <person name="Sun C."/>
        </authorList>
    </citation>
    <scope>NUCLEOTIDE SEQUENCE [LARGE SCALE GENOMIC DNA]</scope>
</reference>
<evidence type="ECO:0000313" key="1">
    <source>
        <dbReference type="EMBL" id="KAI5653750.1"/>
    </source>
</evidence>
<evidence type="ECO:0000313" key="2">
    <source>
        <dbReference type="Proteomes" id="UP001060085"/>
    </source>
</evidence>
<name>A0ACC0A0I7_CATRO</name>
<sequence>MPNGDYRAPIAEVQGIREKMEDRNLPLTITKQELKVFQRIQGSKRANLGFGRATRKTSSVINGNVLQLLFYCNLSFTNWDYSQGHLELKKEEHPRAINLGISMGIRLEIVFMVLKENTWVLTMPWNPYLAAILEQGREHGGCNSTSTSSATHVPRRLVGVQQYPNQYSSD</sequence>